<dbReference type="InterPro" id="IPR036890">
    <property type="entry name" value="HATPase_C_sf"/>
</dbReference>
<dbReference type="PROSITE" id="PS50113">
    <property type="entry name" value="PAC"/>
    <property type="match status" value="1"/>
</dbReference>
<name>A0A1J5SKR6_9ZZZZ</name>
<feature type="domain" description="PAS" evidence="16">
    <location>
        <begin position="453"/>
        <end position="494"/>
    </location>
</feature>
<evidence type="ECO:0000256" key="11">
    <source>
        <dbReference type="ARBA" id="ARBA00022989"/>
    </source>
</evidence>
<dbReference type="Pfam" id="PF22588">
    <property type="entry name" value="dCache_1_like"/>
    <property type="match status" value="1"/>
</dbReference>
<evidence type="ECO:0000256" key="10">
    <source>
        <dbReference type="ARBA" id="ARBA00022840"/>
    </source>
</evidence>
<keyword evidence="4" id="KW-1003">Cell membrane</keyword>
<evidence type="ECO:0000256" key="3">
    <source>
        <dbReference type="ARBA" id="ARBA00012438"/>
    </source>
</evidence>
<feature type="region of interest" description="Disordered" evidence="13">
    <location>
        <begin position="220"/>
        <end position="239"/>
    </location>
</feature>
<evidence type="ECO:0000256" key="4">
    <source>
        <dbReference type="ARBA" id="ARBA00022475"/>
    </source>
</evidence>
<dbReference type="Pfam" id="PF00512">
    <property type="entry name" value="HisKA"/>
    <property type="match status" value="1"/>
</dbReference>
<accession>A0A1J5SKR6</accession>
<keyword evidence="10" id="KW-0067">ATP-binding</keyword>
<evidence type="ECO:0000259" key="16">
    <source>
        <dbReference type="PROSITE" id="PS50112"/>
    </source>
</evidence>
<dbReference type="InterPro" id="IPR000014">
    <property type="entry name" value="PAS"/>
</dbReference>
<dbReference type="Pfam" id="PF13426">
    <property type="entry name" value="PAS_9"/>
    <property type="match status" value="2"/>
</dbReference>
<dbReference type="InterPro" id="IPR036097">
    <property type="entry name" value="HisK_dim/P_sf"/>
</dbReference>
<keyword evidence="8" id="KW-0547">Nucleotide-binding</keyword>
<dbReference type="EC" id="2.7.13.3" evidence="3"/>
<evidence type="ECO:0000256" key="5">
    <source>
        <dbReference type="ARBA" id="ARBA00022553"/>
    </source>
</evidence>
<keyword evidence="5" id="KW-0597">Phosphoprotein</keyword>
<evidence type="ECO:0000256" key="6">
    <source>
        <dbReference type="ARBA" id="ARBA00022679"/>
    </source>
</evidence>
<dbReference type="InterPro" id="IPR029151">
    <property type="entry name" value="Sensor-like_sf"/>
</dbReference>
<feature type="domain" description="PAS" evidence="16">
    <location>
        <begin position="322"/>
        <end position="363"/>
    </location>
</feature>
<evidence type="ECO:0000313" key="18">
    <source>
        <dbReference type="EMBL" id="OIR09066.1"/>
    </source>
</evidence>
<evidence type="ECO:0000256" key="14">
    <source>
        <dbReference type="SAM" id="Phobius"/>
    </source>
</evidence>
<dbReference type="SMART" id="SM00388">
    <property type="entry name" value="HisKA"/>
    <property type="match status" value="1"/>
</dbReference>
<keyword evidence="7 14" id="KW-0812">Transmembrane</keyword>
<dbReference type="SMART" id="SM00091">
    <property type="entry name" value="PAS"/>
    <property type="match status" value="2"/>
</dbReference>
<dbReference type="SUPFAM" id="SSF103190">
    <property type="entry name" value="Sensory domain-like"/>
    <property type="match status" value="1"/>
</dbReference>
<dbReference type="InterPro" id="IPR005467">
    <property type="entry name" value="His_kinase_dom"/>
</dbReference>
<feature type="domain" description="Histidine kinase" evidence="15">
    <location>
        <begin position="595"/>
        <end position="810"/>
    </location>
</feature>
<dbReference type="SUPFAM" id="SSF55785">
    <property type="entry name" value="PYP-like sensor domain (PAS domain)"/>
    <property type="match status" value="2"/>
</dbReference>
<reference evidence="18" key="1">
    <citation type="submission" date="2016-10" db="EMBL/GenBank/DDBJ databases">
        <title>Sequence of Gallionella enrichment culture.</title>
        <authorList>
            <person name="Poehlein A."/>
            <person name="Muehling M."/>
            <person name="Daniel R."/>
        </authorList>
    </citation>
    <scope>NUCLEOTIDE SEQUENCE</scope>
</reference>
<keyword evidence="9" id="KW-0418">Kinase</keyword>
<evidence type="ECO:0000256" key="7">
    <source>
        <dbReference type="ARBA" id="ARBA00022692"/>
    </source>
</evidence>
<dbReference type="AlphaFoldDB" id="A0A1J5SKR6"/>
<dbReference type="Gene3D" id="1.10.287.130">
    <property type="match status" value="1"/>
</dbReference>
<dbReference type="GO" id="GO:0005524">
    <property type="term" value="F:ATP binding"/>
    <property type="evidence" value="ECO:0007669"/>
    <property type="project" value="UniProtKB-KW"/>
</dbReference>
<dbReference type="CDD" id="cd12915">
    <property type="entry name" value="PDC2_DGC_like"/>
    <property type="match status" value="1"/>
</dbReference>
<keyword evidence="11 14" id="KW-1133">Transmembrane helix</keyword>
<comment type="caution">
    <text evidence="18">The sequence shown here is derived from an EMBL/GenBank/DDBJ whole genome shotgun (WGS) entry which is preliminary data.</text>
</comment>
<sequence>MSPAHKSGFWGYVSAGACILALLGYILWSARHTALGEARLTTANLANTLAAVIEGELSHAEGDLHVIAREVKPADLTAPAAPGRRQALEAVMADNLRLFPAVLTYRVFDTSGQARFGAGPGNPHMRLMVNDRPWFRALLADPAMPLILSDVQTSRATGDPIVIMAIPLRDGGGRLFGVVNAALNLAQFRSEIQRLGIGRDELVALRRTDTYRLVLRRPVPDAASPTAPPGSDDSPLRRDILAGRPTAQGIFVSPLDHVRRLYTFRALERYPLAVVVGQSVDEVLRAWRRQLLTSACAALLLSVGLVLLYRRDRQQHATLQRAAQRYQALMATASDGIHICDGNGTLLEASRSFYTLLGYDPDQPPPLNVQDWDCKFGARDLPDFLDSLISRNEDSLFETRFQRRDGSILDVEVSTHALSVQGRDLLYASARDITRRKQAEHDRRQSEADLRATSARLALVLQNAAEGILCFDDQWRVIFTSPAAAEILGWPTQEEMQGQIGVHVTGHLTAQGIPVSPESCDIFQDVLNGATRRVRDEFFTRRDGTVIPVEYVISPLTVSTVAVGAVLVFHNITELKALETDLRRSNAELEQFAYVASHDLRQPLRMITSYLALLARSLEGRLDADQTTFLGFASDGARRLDLLIQGLLDYSRVGRMGERSLVCLSGCLEEALQNLALSIAECGATVSHDPGLPTVFGNPMEMMRLFQNLIGNAVKYHAPERPPRVHVSWRNLGRMWEITVTDNGIGIAANDRERAFQPFQRLVPQSQIEGTGIGLAICRKIVETAGGRIWITAPVQGPGSVFHVTLPQPQTP</sequence>
<comment type="catalytic activity">
    <reaction evidence="1">
        <text>ATP + protein L-histidine = ADP + protein N-phospho-L-histidine.</text>
        <dbReference type="EC" id="2.7.13.3"/>
    </reaction>
</comment>
<dbReference type="CDD" id="cd00082">
    <property type="entry name" value="HisKA"/>
    <property type="match status" value="1"/>
</dbReference>
<protein>
    <recommendedName>
        <fullName evidence="3">histidine kinase</fullName>
        <ecNumber evidence="3">2.7.13.3</ecNumber>
    </recommendedName>
</protein>
<dbReference type="SMART" id="SM00086">
    <property type="entry name" value="PAC"/>
    <property type="match status" value="2"/>
</dbReference>
<dbReference type="InterPro" id="IPR052162">
    <property type="entry name" value="Sensor_kinase/Photoreceptor"/>
</dbReference>
<dbReference type="GO" id="GO:0005886">
    <property type="term" value="C:plasma membrane"/>
    <property type="evidence" value="ECO:0007669"/>
    <property type="project" value="UniProtKB-SubCell"/>
</dbReference>
<dbReference type="InterPro" id="IPR004358">
    <property type="entry name" value="Sig_transdc_His_kin-like_C"/>
</dbReference>
<dbReference type="PRINTS" id="PR00344">
    <property type="entry name" value="BCTRLSENSOR"/>
</dbReference>
<evidence type="ECO:0000256" key="12">
    <source>
        <dbReference type="ARBA" id="ARBA00023012"/>
    </source>
</evidence>
<dbReference type="SUPFAM" id="SSF47384">
    <property type="entry name" value="Homodimeric domain of signal transducing histidine kinase"/>
    <property type="match status" value="1"/>
</dbReference>
<dbReference type="GO" id="GO:0000155">
    <property type="term" value="F:phosphorelay sensor kinase activity"/>
    <property type="evidence" value="ECO:0007669"/>
    <property type="project" value="InterPro"/>
</dbReference>
<dbReference type="InterPro" id="IPR001610">
    <property type="entry name" value="PAC"/>
</dbReference>
<dbReference type="CDD" id="cd00130">
    <property type="entry name" value="PAS"/>
    <property type="match status" value="2"/>
</dbReference>
<organism evidence="18">
    <name type="scientific">mine drainage metagenome</name>
    <dbReference type="NCBI Taxonomy" id="410659"/>
    <lineage>
        <taxon>unclassified sequences</taxon>
        <taxon>metagenomes</taxon>
        <taxon>ecological metagenomes</taxon>
    </lineage>
</organism>
<evidence type="ECO:0000256" key="8">
    <source>
        <dbReference type="ARBA" id="ARBA00022741"/>
    </source>
</evidence>
<dbReference type="InterPro" id="IPR054327">
    <property type="entry name" value="His-kinase-like_sensor"/>
</dbReference>
<keyword evidence="6 18" id="KW-0808">Transferase</keyword>
<dbReference type="Pfam" id="PF02518">
    <property type="entry name" value="HATPase_c"/>
    <property type="match status" value="1"/>
</dbReference>
<feature type="domain" description="PAC" evidence="17">
    <location>
        <begin position="395"/>
        <end position="445"/>
    </location>
</feature>
<evidence type="ECO:0000256" key="9">
    <source>
        <dbReference type="ARBA" id="ARBA00022777"/>
    </source>
</evidence>
<dbReference type="SUPFAM" id="SSF55874">
    <property type="entry name" value="ATPase domain of HSP90 chaperone/DNA topoisomerase II/histidine kinase"/>
    <property type="match status" value="1"/>
</dbReference>
<feature type="transmembrane region" description="Helical" evidence="14">
    <location>
        <begin position="12"/>
        <end position="30"/>
    </location>
</feature>
<dbReference type="PROSITE" id="PS50109">
    <property type="entry name" value="HIS_KIN"/>
    <property type="match status" value="1"/>
</dbReference>
<dbReference type="CDD" id="cd12914">
    <property type="entry name" value="PDC1_DGC_like"/>
    <property type="match status" value="1"/>
</dbReference>
<dbReference type="PANTHER" id="PTHR43304">
    <property type="entry name" value="PHYTOCHROME-LIKE PROTEIN CPH1"/>
    <property type="match status" value="1"/>
</dbReference>
<evidence type="ECO:0000259" key="15">
    <source>
        <dbReference type="PROSITE" id="PS50109"/>
    </source>
</evidence>
<dbReference type="Gene3D" id="3.30.450.20">
    <property type="entry name" value="PAS domain"/>
    <property type="match status" value="4"/>
</dbReference>
<comment type="subcellular location">
    <subcellularLocation>
        <location evidence="2">Cell membrane</location>
        <topology evidence="2">Multi-pass membrane protein</topology>
    </subcellularLocation>
</comment>
<evidence type="ECO:0000256" key="2">
    <source>
        <dbReference type="ARBA" id="ARBA00004651"/>
    </source>
</evidence>
<keyword evidence="14" id="KW-0472">Membrane</keyword>
<evidence type="ECO:0000259" key="17">
    <source>
        <dbReference type="PROSITE" id="PS50113"/>
    </source>
</evidence>
<evidence type="ECO:0000256" key="13">
    <source>
        <dbReference type="SAM" id="MobiDB-lite"/>
    </source>
</evidence>
<dbReference type="SMART" id="SM00387">
    <property type="entry name" value="HATPase_c"/>
    <property type="match status" value="1"/>
</dbReference>
<dbReference type="Gene3D" id="3.30.565.10">
    <property type="entry name" value="Histidine kinase-like ATPase, C-terminal domain"/>
    <property type="match status" value="1"/>
</dbReference>
<gene>
    <name evidence="18" type="primary">cph1_5</name>
    <name evidence="18" type="ORF">GALL_86730</name>
</gene>
<keyword evidence="12" id="KW-0902">Two-component regulatory system</keyword>
<dbReference type="InterPro" id="IPR035965">
    <property type="entry name" value="PAS-like_dom_sf"/>
</dbReference>
<dbReference type="PROSITE" id="PS51257">
    <property type="entry name" value="PROKAR_LIPOPROTEIN"/>
    <property type="match status" value="1"/>
</dbReference>
<dbReference type="PROSITE" id="PS50112">
    <property type="entry name" value="PAS"/>
    <property type="match status" value="2"/>
</dbReference>
<evidence type="ECO:0000256" key="1">
    <source>
        <dbReference type="ARBA" id="ARBA00000085"/>
    </source>
</evidence>
<dbReference type="InterPro" id="IPR000700">
    <property type="entry name" value="PAS-assoc_C"/>
</dbReference>
<dbReference type="InterPro" id="IPR003661">
    <property type="entry name" value="HisK_dim/P_dom"/>
</dbReference>
<dbReference type="NCBIfam" id="TIGR00229">
    <property type="entry name" value="sensory_box"/>
    <property type="match status" value="2"/>
</dbReference>
<proteinExistence type="predicted"/>
<dbReference type="EMBL" id="MLJW01000028">
    <property type="protein sequence ID" value="OIR09066.1"/>
    <property type="molecule type" value="Genomic_DNA"/>
</dbReference>
<dbReference type="InterPro" id="IPR003594">
    <property type="entry name" value="HATPase_dom"/>
</dbReference>
<dbReference type="PANTHER" id="PTHR43304:SF1">
    <property type="entry name" value="PAC DOMAIN-CONTAINING PROTEIN"/>
    <property type="match status" value="1"/>
</dbReference>